<dbReference type="RefSeq" id="WP_000657852.1">
    <property type="nucleotide sequence ID" value="NZ_AHNR02000005.1"/>
</dbReference>
<evidence type="ECO:0000256" key="2">
    <source>
        <dbReference type="ARBA" id="ARBA00022559"/>
    </source>
</evidence>
<reference evidence="8 9" key="1">
    <citation type="submission" date="2012-10" db="EMBL/GenBank/DDBJ databases">
        <authorList>
            <person name="Harkins D.M."/>
            <person name="Durkin A.S."/>
            <person name="Brinkac L.M."/>
            <person name="Haft D.H."/>
            <person name="Selengut J.D."/>
            <person name="Sanka R."/>
            <person name="DePew J."/>
            <person name="Purushe J."/>
            <person name="Chanthongthip A."/>
            <person name="Lattana O."/>
            <person name="Phetsouvanh R."/>
            <person name="Newton P.N."/>
            <person name="Vinetz J.M."/>
            <person name="Sutton G.G."/>
            <person name="Nierman W.C."/>
            <person name="Fouts D.E."/>
        </authorList>
    </citation>
    <scope>NUCLEOTIDE SEQUENCE [LARGE SCALE GENOMIC DNA]</scope>
    <source>
        <strain evidence="8 9">UI 12758</strain>
    </source>
</reference>
<name>A0A0E2DNB4_LEPIR</name>
<accession>A0A0E2DNB4</accession>
<dbReference type="InterPro" id="IPR000889">
    <property type="entry name" value="Glutathione_peroxidase"/>
</dbReference>
<dbReference type="InterPro" id="IPR036249">
    <property type="entry name" value="Thioredoxin-like_sf"/>
</dbReference>
<dbReference type="PROSITE" id="PS51355">
    <property type="entry name" value="GLUTATHIONE_PEROXID_3"/>
    <property type="match status" value="1"/>
</dbReference>
<dbReference type="InterPro" id="IPR029759">
    <property type="entry name" value="GPX_AS"/>
</dbReference>
<keyword evidence="3 5" id="KW-0560">Oxidoreductase</keyword>
<evidence type="ECO:0000256" key="6">
    <source>
        <dbReference type="SAM" id="Phobius"/>
    </source>
</evidence>
<organism evidence="8 9">
    <name type="scientific">Leptospira interrogans str. UI 12758</name>
    <dbReference type="NCBI Taxonomy" id="1049938"/>
    <lineage>
        <taxon>Bacteria</taxon>
        <taxon>Pseudomonadati</taxon>
        <taxon>Spirochaetota</taxon>
        <taxon>Spirochaetia</taxon>
        <taxon>Leptospirales</taxon>
        <taxon>Leptospiraceae</taxon>
        <taxon>Leptospira</taxon>
    </lineage>
</organism>
<keyword evidence="6" id="KW-0812">Transmembrane</keyword>
<protein>
    <recommendedName>
        <fullName evidence="5">Glutathione peroxidase</fullName>
    </recommendedName>
</protein>
<keyword evidence="2 5" id="KW-0575">Peroxidase</keyword>
<feature type="domain" description="Thioredoxin" evidence="7">
    <location>
        <begin position="28"/>
        <end position="189"/>
    </location>
</feature>
<dbReference type="PANTHER" id="PTHR11592:SF78">
    <property type="entry name" value="GLUTATHIONE PEROXIDASE"/>
    <property type="match status" value="1"/>
</dbReference>
<dbReference type="PROSITE" id="PS00460">
    <property type="entry name" value="GLUTATHIONE_PEROXID_1"/>
    <property type="match status" value="1"/>
</dbReference>
<dbReference type="Pfam" id="PF00255">
    <property type="entry name" value="GSHPx"/>
    <property type="match status" value="1"/>
</dbReference>
<dbReference type="PROSITE" id="PS51352">
    <property type="entry name" value="THIOREDOXIN_2"/>
    <property type="match status" value="1"/>
</dbReference>
<evidence type="ECO:0000256" key="1">
    <source>
        <dbReference type="ARBA" id="ARBA00006926"/>
    </source>
</evidence>
<dbReference type="EMBL" id="AHNR02000005">
    <property type="protein sequence ID" value="EKR57142.1"/>
    <property type="molecule type" value="Genomic_DNA"/>
</dbReference>
<proteinExistence type="inferred from homology"/>
<gene>
    <name evidence="8" type="ORF">LEP1GSC105_4092</name>
</gene>
<evidence type="ECO:0000256" key="4">
    <source>
        <dbReference type="PIRSR" id="PIRSR000303-1"/>
    </source>
</evidence>
<feature type="active site" evidence="4">
    <location>
        <position position="66"/>
    </location>
</feature>
<comment type="caution">
    <text evidence="8">The sequence shown here is derived from an EMBL/GenBank/DDBJ whole genome shotgun (WGS) entry which is preliminary data.</text>
</comment>
<evidence type="ECO:0000313" key="8">
    <source>
        <dbReference type="EMBL" id="EKR57142.1"/>
    </source>
</evidence>
<dbReference type="Proteomes" id="UP000001340">
    <property type="component" value="Unassembled WGS sequence"/>
</dbReference>
<dbReference type="Gene3D" id="3.40.30.10">
    <property type="entry name" value="Glutaredoxin"/>
    <property type="match status" value="1"/>
</dbReference>
<dbReference type="GO" id="GO:0034599">
    <property type="term" value="P:cellular response to oxidative stress"/>
    <property type="evidence" value="ECO:0007669"/>
    <property type="project" value="TreeGrafter"/>
</dbReference>
<evidence type="ECO:0000256" key="5">
    <source>
        <dbReference type="RuleBase" id="RU000499"/>
    </source>
</evidence>
<dbReference type="InterPro" id="IPR013766">
    <property type="entry name" value="Thioredoxin_domain"/>
</dbReference>
<dbReference type="PIRSF" id="PIRSF000303">
    <property type="entry name" value="Glutathion_perox"/>
    <property type="match status" value="1"/>
</dbReference>
<evidence type="ECO:0000313" key="9">
    <source>
        <dbReference type="Proteomes" id="UP000001340"/>
    </source>
</evidence>
<evidence type="ECO:0000259" key="7">
    <source>
        <dbReference type="PROSITE" id="PS51352"/>
    </source>
</evidence>
<dbReference type="PANTHER" id="PTHR11592">
    <property type="entry name" value="GLUTATHIONE PEROXIDASE"/>
    <property type="match status" value="1"/>
</dbReference>
<dbReference type="CDD" id="cd00340">
    <property type="entry name" value="GSH_Peroxidase"/>
    <property type="match status" value="1"/>
</dbReference>
<dbReference type="SUPFAM" id="SSF52833">
    <property type="entry name" value="Thioredoxin-like"/>
    <property type="match status" value="1"/>
</dbReference>
<dbReference type="FunFam" id="3.40.30.10:FF:000010">
    <property type="entry name" value="Glutathione peroxidase"/>
    <property type="match status" value="1"/>
</dbReference>
<feature type="transmembrane region" description="Helical" evidence="6">
    <location>
        <begin position="12"/>
        <end position="30"/>
    </location>
</feature>
<comment type="similarity">
    <text evidence="1 5">Belongs to the glutathione peroxidase family.</text>
</comment>
<dbReference type="PRINTS" id="PR01011">
    <property type="entry name" value="GLUTPROXDASE"/>
</dbReference>
<dbReference type="GO" id="GO:0004601">
    <property type="term" value="F:peroxidase activity"/>
    <property type="evidence" value="ECO:0007669"/>
    <property type="project" value="UniProtKB-KW"/>
</dbReference>
<keyword evidence="6" id="KW-0472">Membrane</keyword>
<dbReference type="GeneID" id="61142526"/>
<evidence type="ECO:0000256" key="3">
    <source>
        <dbReference type="ARBA" id="ARBA00023002"/>
    </source>
</evidence>
<dbReference type="AlphaFoldDB" id="A0A0E2DNB4"/>
<sequence>MKEGASFMYSKYFIWFMTLGIFLPLAGIFAKGSFYDFKVKDIKGNEVSLSKYKGKVVMVVNVASKCGYTYQYEHLEKVYKKYKDQGFAVVGFPANNFGGQEPGTDQEIETFCRIQKGASFDMMSKISVKGKDIHPLYFYLIQNSPNPGEVEWNFEKILISKSGTIEARYRSSVEPDSSAVTQKIETLLK</sequence>
<keyword evidence="6" id="KW-1133">Transmembrane helix</keyword>